<dbReference type="GO" id="GO:0005886">
    <property type="term" value="C:plasma membrane"/>
    <property type="evidence" value="ECO:0007669"/>
    <property type="project" value="TreeGrafter"/>
</dbReference>
<dbReference type="GeneID" id="110248232"/>
<evidence type="ECO:0000256" key="1">
    <source>
        <dbReference type="ARBA" id="ARBA00004167"/>
    </source>
</evidence>
<evidence type="ECO:0000256" key="6">
    <source>
        <dbReference type="ARBA" id="ARBA00023180"/>
    </source>
</evidence>
<dbReference type="AlphaFoldDB" id="A0A913YRP7"/>
<evidence type="ECO:0000259" key="7">
    <source>
        <dbReference type="PROSITE" id="PS51212"/>
    </source>
</evidence>
<dbReference type="InterPro" id="IPR051836">
    <property type="entry name" value="Kremen_rcpt"/>
</dbReference>
<evidence type="ECO:0000256" key="2">
    <source>
        <dbReference type="ARBA" id="ARBA00022692"/>
    </source>
</evidence>
<reference evidence="8" key="1">
    <citation type="submission" date="2022-11" db="UniProtKB">
        <authorList>
            <consortium name="EnsemblMetazoa"/>
        </authorList>
    </citation>
    <scope>IDENTIFICATION</scope>
</reference>
<dbReference type="Pfam" id="PF00024">
    <property type="entry name" value="PAN_1"/>
    <property type="match status" value="1"/>
</dbReference>
<name>A0A913YRP7_EXADI</name>
<keyword evidence="2" id="KW-0812">Transmembrane</keyword>
<protein>
    <recommendedName>
        <fullName evidence="7">WSC domain-containing protein</fullName>
    </recommendedName>
</protein>
<dbReference type="Pfam" id="PF01822">
    <property type="entry name" value="WSC"/>
    <property type="match status" value="2"/>
</dbReference>
<dbReference type="InterPro" id="IPR003609">
    <property type="entry name" value="Pan_app"/>
</dbReference>
<dbReference type="Gene3D" id="3.50.4.10">
    <property type="entry name" value="Hepatocyte Growth Factor"/>
    <property type="match status" value="1"/>
</dbReference>
<feature type="domain" description="WSC" evidence="7">
    <location>
        <begin position="30"/>
        <end position="120"/>
    </location>
</feature>
<keyword evidence="4" id="KW-1133">Transmembrane helix</keyword>
<dbReference type="PANTHER" id="PTHR24269">
    <property type="entry name" value="KREMEN PROTEIN"/>
    <property type="match status" value="1"/>
</dbReference>
<dbReference type="SMART" id="SM00321">
    <property type="entry name" value="WSC"/>
    <property type="match status" value="1"/>
</dbReference>
<dbReference type="SUPFAM" id="SSF57414">
    <property type="entry name" value="Hairpin loop containing domain-like"/>
    <property type="match status" value="1"/>
</dbReference>
<dbReference type="SMART" id="SM00473">
    <property type="entry name" value="PAN_AP"/>
    <property type="match status" value="1"/>
</dbReference>
<evidence type="ECO:0000256" key="4">
    <source>
        <dbReference type="ARBA" id="ARBA00022989"/>
    </source>
</evidence>
<keyword evidence="5" id="KW-0472">Membrane</keyword>
<dbReference type="EnsemblMetazoa" id="XM_028661927.1">
    <property type="protein sequence ID" value="XP_028517728.1"/>
    <property type="gene ID" value="LOC110248232"/>
</dbReference>
<proteinExistence type="predicted"/>
<accession>A0A913YRP7</accession>
<dbReference type="Proteomes" id="UP000887567">
    <property type="component" value="Unplaced"/>
</dbReference>
<comment type="subcellular location">
    <subcellularLocation>
        <location evidence="1">Membrane</location>
        <topology evidence="1">Single-pass membrane protein</topology>
    </subcellularLocation>
</comment>
<sequence length="314" mass="35487">MRFKTERRLLDLYFAVQFNIIAMVCPQDFPSLKVGCYEDRDHRDLGNVMTSSSNTPSVCLKRCSGLGFAFASLQNSDECRCDNKYGLYGKKPEVECSRACSGDPALTCGGVWRNTVYCLGKSRLGRITFPFVPNMGLGVDFPSVPLYNKFLGCYKESVPRDLWGLETTATTNRCLKICQSSGYAYAAVQNDSRCTCGVSYGRYGKADPFTCNCTKDTNTVYETGGIWKMEELFYGNVQQSPPLARRHVIYKETSVDDLYLCMSYCEKNSLCKSINYNHMTRTCEMNNVTSLEGESQARQGFYYYEPVGKIFNHH</sequence>
<dbReference type="InterPro" id="IPR002889">
    <property type="entry name" value="WSC_carb-bd"/>
</dbReference>
<keyword evidence="9" id="KW-1185">Reference proteome</keyword>
<evidence type="ECO:0000256" key="3">
    <source>
        <dbReference type="ARBA" id="ARBA00022729"/>
    </source>
</evidence>
<keyword evidence="6" id="KW-0325">Glycoprotein</keyword>
<dbReference type="OrthoDB" id="10043391at2759"/>
<evidence type="ECO:0000313" key="9">
    <source>
        <dbReference type="Proteomes" id="UP000887567"/>
    </source>
</evidence>
<dbReference type="RefSeq" id="XP_028517728.1">
    <property type="nucleotide sequence ID" value="XM_028661927.1"/>
</dbReference>
<keyword evidence="3" id="KW-0732">Signal</keyword>
<evidence type="ECO:0000256" key="5">
    <source>
        <dbReference type="ARBA" id="ARBA00023136"/>
    </source>
</evidence>
<dbReference type="PANTHER" id="PTHR24269:SF16">
    <property type="entry name" value="PROTEIN SLG1"/>
    <property type="match status" value="1"/>
</dbReference>
<dbReference type="PROSITE" id="PS51212">
    <property type="entry name" value="WSC"/>
    <property type="match status" value="1"/>
</dbReference>
<dbReference type="KEGG" id="epa:110248232"/>
<evidence type="ECO:0000313" key="8">
    <source>
        <dbReference type="EnsemblMetazoa" id="XP_028517728.1"/>
    </source>
</evidence>
<organism evidence="8 9">
    <name type="scientific">Exaiptasia diaphana</name>
    <name type="common">Tropical sea anemone</name>
    <name type="synonym">Aiptasia pulchella</name>
    <dbReference type="NCBI Taxonomy" id="2652724"/>
    <lineage>
        <taxon>Eukaryota</taxon>
        <taxon>Metazoa</taxon>
        <taxon>Cnidaria</taxon>
        <taxon>Anthozoa</taxon>
        <taxon>Hexacorallia</taxon>
        <taxon>Actiniaria</taxon>
        <taxon>Aiptasiidae</taxon>
        <taxon>Exaiptasia</taxon>
    </lineage>
</organism>